<gene>
    <name evidence="1" type="ORF">M9H77_06443</name>
</gene>
<keyword evidence="2" id="KW-1185">Reference proteome</keyword>
<sequence>MGESSRGSKEGRSGRRGAGSPMSNDLQLMAIVASGVSHGHLYGASSKAARFIAESSQAAAGLAPCCLDHEQRLMLKVDDAVLRVSAAFDEHMRNYSSIISWCTFHSHR</sequence>
<comment type="caution">
    <text evidence="1">The sequence shown here is derived from an EMBL/GenBank/DDBJ whole genome shotgun (WGS) entry which is preliminary data.</text>
</comment>
<evidence type="ECO:0000313" key="1">
    <source>
        <dbReference type="EMBL" id="KAI5675493.1"/>
    </source>
</evidence>
<reference evidence="2" key="1">
    <citation type="journal article" date="2023" name="Nat. Plants">
        <title>Single-cell RNA sequencing provides a high-resolution roadmap for understanding the multicellular compartmentation of specialized metabolism.</title>
        <authorList>
            <person name="Sun S."/>
            <person name="Shen X."/>
            <person name="Li Y."/>
            <person name="Li Y."/>
            <person name="Wang S."/>
            <person name="Li R."/>
            <person name="Zhang H."/>
            <person name="Shen G."/>
            <person name="Guo B."/>
            <person name="Wei J."/>
            <person name="Xu J."/>
            <person name="St-Pierre B."/>
            <person name="Chen S."/>
            <person name="Sun C."/>
        </authorList>
    </citation>
    <scope>NUCLEOTIDE SEQUENCE [LARGE SCALE GENOMIC DNA]</scope>
</reference>
<proteinExistence type="predicted"/>
<accession>A0ACC0BSJ2</accession>
<dbReference type="Proteomes" id="UP001060085">
    <property type="component" value="Linkage Group LG02"/>
</dbReference>
<organism evidence="1 2">
    <name type="scientific">Catharanthus roseus</name>
    <name type="common">Madagascar periwinkle</name>
    <name type="synonym">Vinca rosea</name>
    <dbReference type="NCBI Taxonomy" id="4058"/>
    <lineage>
        <taxon>Eukaryota</taxon>
        <taxon>Viridiplantae</taxon>
        <taxon>Streptophyta</taxon>
        <taxon>Embryophyta</taxon>
        <taxon>Tracheophyta</taxon>
        <taxon>Spermatophyta</taxon>
        <taxon>Magnoliopsida</taxon>
        <taxon>eudicotyledons</taxon>
        <taxon>Gunneridae</taxon>
        <taxon>Pentapetalae</taxon>
        <taxon>asterids</taxon>
        <taxon>lamiids</taxon>
        <taxon>Gentianales</taxon>
        <taxon>Apocynaceae</taxon>
        <taxon>Rauvolfioideae</taxon>
        <taxon>Vinceae</taxon>
        <taxon>Catharanthinae</taxon>
        <taxon>Catharanthus</taxon>
    </lineage>
</organism>
<evidence type="ECO:0000313" key="2">
    <source>
        <dbReference type="Proteomes" id="UP001060085"/>
    </source>
</evidence>
<protein>
    <submittedName>
        <fullName evidence="1">Uncharacterized protein</fullName>
    </submittedName>
</protein>
<dbReference type="EMBL" id="CM044702">
    <property type="protein sequence ID" value="KAI5675493.1"/>
    <property type="molecule type" value="Genomic_DNA"/>
</dbReference>
<name>A0ACC0BSJ2_CATRO</name>